<sequence length="132" mass="14943">MAMFALICSDWEKIAEDVILLHGNDSSSSDSSGGSDSSSSLGGMLLHDYEWEELTIKKRNAAESLGYNEELWKYDRETSTSNQNWNDLSSKQQQAASILGYDKIKWNDDNNDHHHETEIDQRDLSILTVTTL</sequence>
<dbReference type="AlphaFoldDB" id="A0A1E7F3A4"/>
<reference evidence="1 2" key="1">
    <citation type="submission" date="2016-09" db="EMBL/GenBank/DDBJ databases">
        <title>Extensive genetic diversity and differential bi-allelic expression allows diatom success in the polar Southern Ocean.</title>
        <authorList>
            <consortium name="DOE Joint Genome Institute"/>
            <person name="Mock T."/>
            <person name="Otillar R.P."/>
            <person name="Strauss J."/>
            <person name="Dupont C."/>
            <person name="Frickenhaus S."/>
            <person name="Maumus F."/>
            <person name="Mcmullan M."/>
            <person name="Sanges R."/>
            <person name="Schmutz J."/>
            <person name="Toseland A."/>
            <person name="Valas R."/>
            <person name="Veluchamy A."/>
            <person name="Ward B.J."/>
            <person name="Allen A."/>
            <person name="Barry K."/>
            <person name="Falciatore A."/>
            <person name="Ferrante M."/>
            <person name="Fortunato A.E."/>
            <person name="Gloeckner G."/>
            <person name="Gruber A."/>
            <person name="Hipkin R."/>
            <person name="Janech M."/>
            <person name="Kroth P."/>
            <person name="Leese F."/>
            <person name="Lindquist E."/>
            <person name="Lyon B.R."/>
            <person name="Martin J."/>
            <person name="Mayer C."/>
            <person name="Parker M."/>
            <person name="Quesneville H."/>
            <person name="Raymond J."/>
            <person name="Uhlig C."/>
            <person name="Valentin K.U."/>
            <person name="Worden A.Z."/>
            <person name="Armbrust E.V."/>
            <person name="Bowler C."/>
            <person name="Green B."/>
            <person name="Moulton V."/>
            <person name="Van Oosterhout C."/>
            <person name="Grigoriev I."/>
        </authorList>
    </citation>
    <scope>NUCLEOTIDE SEQUENCE [LARGE SCALE GENOMIC DNA]</scope>
    <source>
        <strain evidence="1 2">CCMP1102</strain>
    </source>
</reference>
<dbReference type="Proteomes" id="UP000095751">
    <property type="component" value="Unassembled WGS sequence"/>
</dbReference>
<dbReference type="EMBL" id="KV784365">
    <property type="protein sequence ID" value="OEU12333.1"/>
    <property type="molecule type" value="Genomic_DNA"/>
</dbReference>
<gene>
    <name evidence="1" type="ORF">FRACYDRAFT_219629</name>
</gene>
<dbReference type="InParanoid" id="A0A1E7F3A4"/>
<dbReference type="OrthoDB" id="36624at2759"/>
<name>A0A1E7F3A4_9STRA</name>
<dbReference type="KEGG" id="fcy:FRACYDRAFT_219629"/>
<accession>A0A1E7F3A4</accession>
<organism evidence="1 2">
    <name type="scientific">Fragilariopsis cylindrus CCMP1102</name>
    <dbReference type="NCBI Taxonomy" id="635003"/>
    <lineage>
        <taxon>Eukaryota</taxon>
        <taxon>Sar</taxon>
        <taxon>Stramenopiles</taxon>
        <taxon>Ochrophyta</taxon>
        <taxon>Bacillariophyta</taxon>
        <taxon>Bacillariophyceae</taxon>
        <taxon>Bacillariophycidae</taxon>
        <taxon>Bacillariales</taxon>
        <taxon>Bacillariaceae</taxon>
        <taxon>Fragilariopsis</taxon>
    </lineage>
</organism>
<protein>
    <submittedName>
        <fullName evidence="1">Uncharacterized protein</fullName>
    </submittedName>
</protein>
<evidence type="ECO:0000313" key="2">
    <source>
        <dbReference type="Proteomes" id="UP000095751"/>
    </source>
</evidence>
<evidence type="ECO:0000313" key="1">
    <source>
        <dbReference type="EMBL" id="OEU12333.1"/>
    </source>
</evidence>
<proteinExistence type="predicted"/>
<keyword evidence="2" id="KW-1185">Reference proteome</keyword>